<dbReference type="EMBL" id="BLLL01000011">
    <property type="protein sequence ID" value="GFH63210.1"/>
    <property type="molecule type" value="Genomic_DNA"/>
</dbReference>
<gene>
    <name evidence="3" type="primary">hdrB</name>
    <name evidence="3" type="ORF">ZNDK_0981</name>
</gene>
<keyword evidence="1" id="KW-0560">Oxidoreductase</keyword>
<sequence>MKTTVAYYPGCSAHGFSVDYEKSTQAVCGALGIRLNDIPDWNCCGSTPAHAVDTELSAALCVRNLDNAVKADANELLTPCPSCLSNLRHAAKRMEDPRFRARVDELLDNPAPAVFPEVISVMQGIARRFDANALAERVKKPLKPLRLATYYGCLMSRPAEIMDFGDPENPTLMESMLTACGAEVVDFPLKTVCCGASFGIPERAVTARLSGRILALAADMRADALVVACPLCQMNLDLRQKQAEHAADAIFAMPVLYFTQAMGLALGVPPGRLGIEKLRVNANGLIDKIEAAASGSTAPVEGSRP</sequence>
<accession>A0A6L2R6N5</accession>
<organism evidence="3 4">
    <name type="scientific">Candidatus Desulfovibrio kirbyi</name>
    <dbReference type="NCBI Taxonomy" id="2696086"/>
    <lineage>
        <taxon>Bacteria</taxon>
        <taxon>Pseudomonadati</taxon>
        <taxon>Thermodesulfobacteriota</taxon>
        <taxon>Desulfovibrionia</taxon>
        <taxon>Desulfovibrionales</taxon>
        <taxon>Desulfovibrionaceae</taxon>
        <taxon>Desulfovibrio</taxon>
    </lineage>
</organism>
<dbReference type="PANTHER" id="PTHR42947">
    <property type="entry name" value="COB--COM HETERODISULFIDE REDUCTASE SUBUNIT B 1"/>
    <property type="match status" value="1"/>
</dbReference>
<name>A0A6L2R6N5_9BACT</name>
<dbReference type="Gene3D" id="1.20.1050.140">
    <property type="match status" value="1"/>
</dbReference>
<dbReference type="PANTHER" id="PTHR42947:SF1">
    <property type="entry name" value="COB--COM HETERODISULFIDE REDUCTASE SUBUNIT B 1"/>
    <property type="match status" value="1"/>
</dbReference>
<evidence type="ECO:0000259" key="2">
    <source>
        <dbReference type="Pfam" id="PF02754"/>
    </source>
</evidence>
<dbReference type="Pfam" id="PF02754">
    <property type="entry name" value="CCG"/>
    <property type="match status" value="2"/>
</dbReference>
<protein>
    <submittedName>
        <fullName evidence="3">Heterodisulfide reductase subunit B</fullName>
    </submittedName>
</protein>
<feature type="domain" description="Cysteine-rich" evidence="2">
    <location>
        <begin position="148"/>
        <end position="237"/>
    </location>
</feature>
<feature type="domain" description="Cysteine-rich" evidence="2">
    <location>
        <begin position="5"/>
        <end position="88"/>
    </location>
</feature>
<dbReference type="InterPro" id="IPR051278">
    <property type="entry name" value="HdrB/HdrD_reductase"/>
</dbReference>
<evidence type="ECO:0000256" key="1">
    <source>
        <dbReference type="ARBA" id="ARBA00023002"/>
    </source>
</evidence>
<proteinExistence type="predicted"/>
<dbReference type="GO" id="GO:0016491">
    <property type="term" value="F:oxidoreductase activity"/>
    <property type="evidence" value="ECO:0007669"/>
    <property type="project" value="UniProtKB-KW"/>
</dbReference>
<reference evidence="3 4" key="1">
    <citation type="journal article" date="2020" name="ISME J.">
        <title>Parallel Reductive Genome Evolution in Desulfovibrio Ectosymbionts Independently Acquired by Trichonympha Protists in the Termite Gut.</title>
        <authorList>
            <person name="Takeuchi M."/>
            <person name="Kuwahara H."/>
            <person name="Murakami T."/>
            <person name="Takahashi K."/>
            <person name="Kajitani R."/>
            <person name="Toyoda A."/>
            <person name="Itoh T."/>
            <person name="Ohkuma M."/>
            <person name="Hongoh Y."/>
        </authorList>
    </citation>
    <scope>NUCLEOTIDE SEQUENCE [LARGE SCALE GENOMIC DNA]</scope>
    <source>
        <strain evidence="3">ZnDsv-02</strain>
    </source>
</reference>
<dbReference type="InterPro" id="IPR004017">
    <property type="entry name" value="Cys_rich_dom"/>
</dbReference>
<evidence type="ECO:0000313" key="4">
    <source>
        <dbReference type="Proteomes" id="UP000505077"/>
    </source>
</evidence>
<dbReference type="AlphaFoldDB" id="A0A6L2R6N5"/>
<comment type="caution">
    <text evidence="3">The sequence shown here is derived from an EMBL/GenBank/DDBJ whole genome shotgun (WGS) entry which is preliminary data.</text>
</comment>
<evidence type="ECO:0000313" key="3">
    <source>
        <dbReference type="EMBL" id="GFH63210.1"/>
    </source>
</evidence>
<dbReference type="Proteomes" id="UP000505077">
    <property type="component" value="Unassembled WGS sequence"/>
</dbReference>